<dbReference type="SUPFAM" id="SSF54913">
    <property type="entry name" value="GlnB-like"/>
    <property type="match status" value="1"/>
</dbReference>
<reference evidence="1 2" key="1">
    <citation type="submission" date="2020-08" db="EMBL/GenBank/DDBJ databases">
        <title>Genomic Encyclopedia of Type Strains, Phase IV (KMG-IV): sequencing the most valuable type-strain genomes for metagenomic binning, comparative biology and taxonomic classification.</title>
        <authorList>
            <person name="Goeker M."/>
        </authorList>
    </citation>
    <scope>NUCLEOTIDE SEQUENCE [LARGE SCALE GENOMIC DNA]</scope>
    <source>
        <strain evidence="1 2">DSM 25799</strain>
    </source>
</reference>
<evidence type="ECO:0000313" key="2">
    <source>
        <dbReference type="Proteomes" id="UP000539953"/>
    </source>
</evidence>
<dbReference type="Proteomes" id="UP000539953">
    <property type="component" value="Unassembled WGS sequence"/>
</dbReference>
<dbReference type="RefSeq" id="WP_183327193.1">
    <property type="nucleotide sequence ID" value="NZ_JACHHK010000002.1"/>
</dbReference>
<gene>
    <name evidence="1" type="ORF">HNQ47_000488</name>
</gene>
<dbReference type="InterPro" id="IPR010375">
    <property type="entry name" value="CdAMP_rec"/>
</dbReference>
<organism evidence="1 2">
    <name type="scientific">Catenisphaera adipataccumulans</name>
    <dbReference type="NCBI Taxonomy" id="700500"/>
    <lineage>
        <taxon>Bacteria</taxon>
        <taxon>Bacillati</taxon>
        <taxon>Bacillota</taxon>
        <taxon>Erysipelotrichia</taxon>
        <taxon>Erysipelotrichales</taxon>
        <taxon>Erysipelotrichaceae</taxon>
        <taxon>Catenisphaera</taxon>
    </lineage>
</organism>
<name>A0A7W8FUD2_9FIRM</name>
<dbReference type="InterPro" id="IPR011322">
    <property type="entry name" value="N-reg_PII-like_a/b"/>
</dbReference>
<proteinExistence type="predicted"/>
<dbReference type="PANTHER" id="PTHR38456">
    <property type="entry name" value="CYCLIC DI-AMP RECEPTOR A"/>
    <property type="match status" value="1"/>
</dbReference>
<dbReference type="EMBL" id="JACHHK010000002">
    <property type="protein sequence ID" value="MBB5182469.1"/>
    <property type="molecule type" value="Genomic_DNA"/>
</dbReference>
<keyword evidence="2" id="KW-1185">Reference proteome</keyword>
<dbReference type="PANTHER" id="PTHR38456:SF1">
    <property type="entry name" value="CYCLIC DI-AMP RECEPTOR A"/>
    <property type="match status" value="1"/>
</dbReference>
<dbReference type="InterPro" id="IPR015867">
    <property type="entry name" value="N-reg_PII/ATP_PRibTrfase_C"/>
</dbReference>
<dbReference type="Pfam" id="PF06153">
    <property type="entry name" value="CdAMP_rec"/>
    <property type="match status" value="1"/>
</dbReference>
<evidence type="ECO:0000313" key="1">
    <source>
        <dbReference type="EMBL" id="MBB5182469.1"/>
    </source>
</evidence>
<comment type="caution">
    <text evidence="1">The sequence shown here is derived from an EMBL/GenBank/DDBJ whole genome shotgun (WGS) entry which is preliminary data.</text>
</comment>
<dbReference type="AlphaFoldDB" id="A0A7W8FUD2"/>
<sequence length="107" mass="11475">MKLVLAIVSNDDASACVKALVKKHFYVTKLSSSGGFLRAGNTTLIIGCEEDEVGPVIKILGAHSSRRKEVVQSTAGYDMGVFTSFPMEITVGGATIFVLSVDQFYKL</sequence>
<dbReference type="Gene3D" id="3.30.70.120">
    <property type="match status" value="1"/>
</dbReference>
<accession>A0A7W8FUD2</accession>
<protein>
    <submittedName>
        <fullName evidence="1">Uncharacterized protein YaaQ</fullName>
    </submittedName>
</protein>